<protein>
    <submittedName>
        <fullName evidence="2">Uncharacterized protein</fullName>
    </submittedName>
</protein>
<keyword evidence="1" id="KW-0812">Transmembrane</keyword>
<name>A0ABQ9G0P7_TEGGR</name>
<gene>
    <name evidence="2" type="ORF">KUTeg_000576</name>
</gene>
<comment type="caution">
    <text evidence="2">The sequence shown here is derived from an EMBL/GenBank/DDBJ whole genome shotgun (WGS) entry which is preliminary data.</text>
</comment>
<evidence type="ECO:0000313" key="2">
    <source>
        <dbReference type="EMBL" id="KAJ8322105.1"/>
    </source>
</evidence>
<feature type="transmembrane region" description="Helical" evidence="1">
    <location>
        <begin position="56"/>
        <end position="76"/>
    </location>
</feature>
<keyword evidence="3" id="KW-1185">Reference proteome</keyword>
<evidence type="ECO:0000313" key="3">
    <source>
        <dbReference type="Proteomes" id="UP001217089"/>
    </source>
</evidence>
<dbReference type="EMBL" id="JARBDR010000018">
    <property type="protein sequence ID" value="KAJ8322105.1"/>
    <property type="molecule type" value="Genomic_DNA"/>
</dbReference>
<evidence type="ECO:0000256" key="1">
    <source>
        <dbReference type="SAM" id="Phobius"/>
    </source>
</evidence>
<accession>A0ABQ9G0P7</accession>
<dbReference type="Proteomes" id="UP001217089">
    <property type="component" value="Unassembled WGS sequence"/>
</dbReference>
<keyword evidence="1" id="KW-0472">Membrane</keyword>
<organism evidence="2 3">
    <name type="scientific">Tegillarca granosa</name>
    <name type="common">Malaysian cockle</name>
    <name type="synonym">Anadara granosa</name>
    <dbReference type="NCBI Taxonomy" id="220873"/>
    <lineage>
        <taxon>Eukaryota</taxon>
        <taxon>Metazoa</taxon>
        <taxon>Spiralia</taxon>
        <taxon>Lophotrochozoa</taxon>
        <taxon>Mollusca</taxon>
        <taxon>Bivalvia</taxon>
        <taxon>Autobranchia</taxon>
        <taxon>Pteriomorphia</taxon>
        <taxon>Arcoida</taxon>
        <taxon>Arcoidea</taxon>
        <taxon>Arcidae</taxon>
        <taxon>Tegillarca</taxon>
    </lineage>
</organism>
<feature type="transmembrane region" description="Helical" evidence="1">
    <location>
        <begin position="15"/>
        <end position="36"/>
    </location>
</feature>
<sequence length="78" mass="9037">MQGMFFCGYTDHLPLWILQVSLSLFTFVKSILHLYITSRNDLHLTKQRFQTISVTLSQQLFILIVTLVCLIFTTLATI</sequence>
<keyword evidence="1" id="KW-1133">Transmembrane helix</keyword>
<reference evidence="2 3" key="1">
    <citation type="submission" date="2022-12" db="EMBL/GenBank/DDBJ databases">
        <title>Chromosome-level genome of Tegillarca granosa.</title>
        <authorList>
            <person name="Kim J."/>
        </authorList>
    </citation>
    <scope>NUCLEOTIDE SEQUENCE [LARGE SCALE GENOMIC DNA]</scope>
    <source>
        <strain evidence="2">Teg-2019</strain>
        <tissue evidence="2">Adductor muscle</tissue>
    </source>
</reference>
<proteinExistence type="predicted"/>